<evidence type="ECO:0000313" key="10">
    <source>
        <dbReference type="Proteomes" id="UP000829291"/>
    </source>
</evidence>
<dbReference type="KEGG" id="nlo:107217659"/>
<comment type="subcellular location">
    <subcellularLocation>
        <location evidence="1">Membrane</location>
        <topology evidence="1">Single-pass membrane protein</topology>
    </subcellularLocation>
</comment>
<feature type="transmembrane region" description="Helical" evidence="8">
    <location>
        <begin position="25"/>
        <end position="43"/>
    </location>
</feature>
<dbReference type="InterPro" id="IPR008166">
    <property type="entry name" value="Glyco_transf_92"/>
</dbReference>
<evidence type="ECO:0000256" key="5">
    <source>
        <dbReference type="ARBA" id="ARBA00022692"/>
    </source>
</evidence>
<dbReference type="GO" id="GO:0005737">
    <property type="term" value="C:cytoplasm"/>
    <property type="evidence" value="ECO:0007669"/>
    <property type="project" value="TreeGrafter"/>
</dbReference>
<gene>
    <name evidence="11" type="primary">LOC107217659</name>
</gene>
<evidence type="ECO:0000256" key="3">
    <source>
        <dbReference type="ARBA" id="ARBA00022676"/>
    </source>
</evidence>
<dbReference type="PANTHER" id="PTHR21461">
    <property type="entry name" value="GLYCOSYLTRANSFERASE FAMILY 92 PROTEIN"/>
    <property type="match status" value="1"/>
</dbReference>
<comment type="similarity">
    <text evidence="2 8">Belongs to the glycosyltransferase 92 family.</text>
</comment>
<feature type="compositionally biased region" description="Basic and acidic residues" evidence="9">
    <location>
        <begin position="518"/>
        <end position="542"/>
    </location>
</feature>
<dbReference type="GeneID" id="107217659"/>
<dbReference type="RefSeq" id="XP_015510759.2">
    <property type="nucleotide sequence ID" value="XM_015655273.2"/>
</dbReference>
<dbReference type="GO" id="GO:0016020">
    <property type="term" value="C:membrane"/>
    <property type="evidence" value="ECO:0007669"/>
    <property type="project" value="UniProtKB-SubCell"/>
</dbReference>
<evidence type="ECO:0000256" key="4">
    <source>
        <dbReference type="ARBA" id="ARBA00022679"/>
    </source>
</evidence>
<evidence type="ECO:0000256" key="7">
    <source>
        <dbReference type="ARBA" id="ARBA00023136"/>
    </source>
</evidence>
<proteinExistence type="inferred from homology"/>
<keyword evidence="3 8" id="KW-0328">Glycosyltransferase</keyword>
<keyword evidence="10" id="KW-1185">Reference proteome</keyword>
<dbReference type="EC" id="2.4.1.-" evidence="8"/>
<evidence type="ECO:0000313" key="11">
    <source>
        <dbReference type="RefSeq" id="XP_015510759.2"/>
    </source>
</evidence>
<dbReference type="Pfam" id="PF01697">
    <property type="entry name" value="Glyco_transf_92"/>
    <property type="match status" value="1"/>
</dbReference>
<keyword evidence="6 8" id="KW-1133">Transmembrane helix</keyword>
<feature type="region of interest" description="Disordered" evidence="9">
    <location>
        <begin position="513"/>
        <end position="559"/>
    </location>
</feature>
<dbReference type="OrthoDB" id="2526284at2759"/>
<evidence type="ECO:0000256" key="2">
    <source>
        <dbReference type="ARBA" id="ARBA00007647"/>
    </source>
</evidence>
<evidence type="ECO:0000256" key="1">
    <source>
        <dbReference type="ARBA" id="ARBA00004167"/>
    </source>
</evidence>
<protein>
    <recommendedName>
        <fullName evidence="8">Glycosyltransferase family 92 protein</fullName>
        <ecNumber evidence="8">2.4.1.-</ecNumber>
    </recommendedName>
</protein>
<keyword evidence="5 8" id="KW-0812">Transmembrane</keyword>
<dbReference type="AlphaFoldDB" id="A0A6J0B6V1"/>
<evidence type="ECO:0000256" key="8">
    <source>
        <dbReference type="RuleBase" id="RU366017"/>
    </source>
</evidence>
<dbReference type="PANTHER" id="PTHR21461:SF40">
    <property type="entry name" value="GLYCOSYLTRANSFERASE FAMILY 92 PROTEIN"/>
    <property type="match status" value="1"/>
</dbReference>
<reference evidence="11" key="1">
    <citation type="submission" date="2025-08" db="UniProtKB">
        <authorList>
            <consortium name="RefSeq"/>
        </authorList>
    </citation>
    <scope>IDENTIFICATION</scope>
    <source>
        <tissue evidence="11">Thorax and Abdomen</tissue>
    </source>
</reference>
<dbReference type="InParanoid" id="A0A6J0B6V1"/>
<accession>A0A6J0B6V1</accession>
<dbReference type="GO" id="GO:0016757">
    <property type="term" value="F:glycosyltransferase activity"/>
    <property type="evidence" value="ECO:0007669"/>
    <property type="project" value="UniProtKB-UniRule"/>
</dbReference>
<name>A0A6J0B6V1_NEOLC</name>
<dbReference type="Proteomes" id="UP000829291">
    <property type="component" value="Chromosome 5"/>
</dbReference>
<evidence type="ECO:0000256" key="9">
    <source>
        <dbReference type="SAM" id="MobiDB-lite"/>
    </source>
</evidence>
<organism evidence="11">
    <name type="scientific">Neodiprion lecontei</name>
    <name type="common">Redheaded pine sawfly</name>
    <dbReference type="NCBI Taxonomy" id="441921"/>
    <lineage>
        <taxon>Eukaryota</taxon>
        <taxon>Metazoa</taxon>
        <taxon>Ecdysozoa</taxon>
        <taxon>Arthropoda</taxon>
        <taxon>Hexapoda</taxon>
        <taxon>Insecta</taxon>
        <taxon>Pterygota</taxon>
        <taxon>Neoptera</taxon>
        <taxon>Endopterygota</taxon>
        <taxon>Hymenoptera</taxon>
        <taxon>Tenthredinoidea</taxon>
        <taxon>Diprionidae</taxon>
        <taxon>Diprioninae</taxon>
        <taxon>Neodiprion</taxon>
    </lineage>
</organism>
<keyword evidence="4 8" id="KW-0808">Transferase</keyword>
<sequence length="559" mass="64524">MVKYHPLFQKPQVTAWACISRRLKFIFFYGLFVGLIGLVIHVAKRNSSLSSIYNLQSSLGDMLDLEMRYLPKTNGSTGWKQTSVKEGHIYSAYLDTRPEQILQESHEGIGNETTWAMVRIIAILPRYNPPVTCVYKYRGKQTEDGETFLIKKKKATRTKPVAISEGFNMYYSAFFVLCDLTMSAKMDYEEYYSKQHLPYEITIAPGNITDSYEPKNDSFVPIFYPENGISMAEFSTNFMAVCVPVLHHNFDRVTNLVEFVEFYRMMGVGHFTFYNRSISSRVGKVLEHYRDNGVATILPWDLPPYFIFEKNLRVDGIFAALNDCLYRSSFHKSYMYVASVDIDEFIVPRKHKDYLDMMQYLDPIGPHLPLNDQASFLFRNMFFYLMFDDDPVTLAPEIPKLYTQSKTTRTMFANPGRERSKYIVRSRQTVELGNHHTWELRKTASAFNKRYKEVTVDVQVAASQHYRSCETHIETCWLRQTVKDTSAHKFTAALGERVSKACKGIFENGCPEDVANQRPDRDAAKVQVADKEKEADKKESSARGEVTNSSDLNREEKGR</sequence>
<keyword evidence="7 8" id="KW-0472">Membrane</keyword>
<evidence type="ECO:0000256" key="6">
    <source>
        <dbReference type="ARBA" id="ARBA00022989"/>
    </source>
</evidence>